<dbReference type="EMBL" id="LORN02000016">
    <property type="protein sequence ID" value="PNN20103.1"/>
    <property type="molecule type" value="Genomic_DNA"/>
</dbReference>
<evidence type="ECO:0000313" key="1">
    <source>
        <dbReference type="EMBL" id="PNN20103.1"/>
    </source>
</evidence>
<dbReference type="Gene3D" id="3.40.50.1000">
    <property type="entry name" value="HAD superfamily/HAD-like"/>
    <property type="match status" value="1"/>
</dbReference>
<dbReference type="Proteomes" id="UP000053523">
    <property type="component" value="Unassembled WGS sequence"/>
</dbReference>
<dbReference type="RefSeq" id="WP_001807343.1">
    <property type="nucleotide sequence ID" value="NZ_MN148448.1"/>
</dbReference>
<dbReference type="Pfam" id="PF08282">
    <property type="entry name" value="Hydrolase_3"/>
    <property type="match status" value="1"/>
</dbReference>
<reference evidence="2 4" key="1">
    <citation type="submission" date="2017-11" db="EMBL/GenBank/DDBJ databases">
        <authorList>
            <person name="Founou R.C."/>
            <person name="Founou L."/>
            <person name="Allam M."/>
            <person name="Ismail A."/>
            <person name="Essack S.Y."/>
        </authorList>
    </citation>
    <scope>NUCLEOTIDE SEQUENCE [LARGE SCALE GENOMIC DNA]</scope>
    <source>
        <strain evidence="2 4">G811N2B1</strain>
    </source>
</reference>
<evidence type="ECO:0000313" key="2">
    <source>
        <dbReference type="EMBL" id="PPJ75966.1"/>
    </source>
</evidence>
<name>A0A2A1K945_STAHA</name>
<reference evidence="1 3" key="2">
    <citation type="submission" date="2017-12" db="EMBL/GenBank/DDBJ databases">
        <title>FDA dAtabase for Regulatory Grade micrObial Sequences (FDA-ARGOS): Supporting development and validation of Infectious Disease Dx tests.</title>
        <authorList>
            <person name="Hoffmann M."/>
            <person name="Allard M."/>
            <person name="Evans P."/>
            <person name="Brown E."/>
            <person name="Tallon L."/>
            <person name="Sadzewicz L."/>
            <person name="Sengamalay N."/>
            <person name="Ott S."/>
            <person name="Godinez A."/>
            <person name="Nagaraj S."/>
            <person name="Vavikolanu K."/>
            <person name="Aluvathingal J."/>
            <person name="Nadendla S."/>
            <person name="Sichtig H."/>
        </authorList>
    </citation>
    <scope>NUCLEOTIDE SEQUENCE [LARGE SCALE GENOMIC DNA]</scope>
    <source>
        <strain evidence="1 3">FDAARGOS_148</strain>
    </source>
</reference>
<dbReference type="EMBL" id="PGWX01000241">
    <property type="protein sequence ID" value="PPJ75966.1"/>
    <property type="molecule type" value="Genomic_DNA"/>
</dbReference>
<gene>
    <name evidence="1" type="ORF">AL503_014130</name>
    <name evidence="2" type="ORF">CV019_04980</name>
</gene>
<dbReference type="AlphaFoldDB" id="A0A2A1K945"/>
<dbReference type="Proteomes" id="UP000238153">
    <property type="component" value="Unassembled WGS sequence"/>
</dbReference>
<dbReference type="InterPro" id="IPR036412">
    <property type="entry name" value="HAD-like_sf"/>
</dbReference>
<dbReference type="InterPro" id="IPR023214">
    <property type="entry name" value="HAD_sf"/>
</dbReference>
<dbReference type="SUPFAM" id="SSF56784">
    <property type="entry name" value="HAD-like"/>
    <property type="match status" value="1"/>
</dbReference>
<accession>A0A2A1K945</accession>
<evidence type="ECO:0000313" key="3">
    <source>
        <dbReference type="Proteomes" id="UP000053523"/>
    </source>
</evidence>
<evidence type="ECO:0000313" key="4">
    <source>
        <dbReference type="Proteomes" id="UP000238153"/>
    </source>
</evidence>
<sequence length="40" mass="4630">MAPYTNKGYAVKELCSYLQINMDDVYTIGDRKLIYLCLIP</sequence>
<organism evidence="2 4">
    <name type="scientific">Staphylococcus haemolyticus</name>
    <dbReference type="NCBI Taxonomy" id="1283"/>
    <lineage>
        <taxon>Bacteria</taxon>
        <taxon>Bacillati</taxon>
        <taxon>Bacillota</taxon>
        <taxon>Bacilli</taxon>
        <taxon>Bacillales</taxon>
        <taxon>Staphylococcaceae</taxon>
        <taxon>Staphylococcus</taxon>
    </lineage>
</organism>
<proteinExistence type="predicted"/>
<protein>
    <submittedName>
        <fullName evidence="2">Uncharacterized protein</fullName>
    </submittedName>
</protein>
<comment type="caution">
    <text evidence="2">The sequence shown here is derived from an EMBL/GenBank/DDBJ whole genome shotgun (WGS) entry which is preliminary data.</text>
</comment>